<dbReference type="EMBL" id="GL983777">
    <property type="protein sequence ID" value="EGR32128.1"/>
    <property type="molecule type" value="Genomic_DNA"/>
</dbReference>
<reference evidence="6 7" key="1">
    <citation type="submission" date="2011-07" db="EMBL/GenBank/DDBJ databases">
        <authorList>
            <person name="Coyne R."/>
            <person name="Brami D."/>
            <person name="Johnson J."/>
            <person name="Hostetler J."/>
            <person name="Hannick L."/>
            <person name="Clark T."/>
            <person name="Cassidy-Hanley D."/>
            <person name="Inman J."/>
        </authorList>
    </citation>
    <scope>NUCLEOTIDE SEQUENCE [LARGE SCALE GENOMIC DNA]</scope>
    <source>
        <strain evidence="6 7">G5</strain>
    </source>
</reference>
<name>G0QRM9_ICHMU</name>
<evidence type="ECO:0000256" key="4">
    <source>
        <dbReference type="SAM" id="Phobius"/>
    </source>
</evidence>
<sequence>MIRKFISCSPLTNEIIKEFDFITDSQLQNHIELSLKGYSIQKNLSFQQKYDRLHSLTSLIDQNFENYAKIITTETGKPITQSIAEVQKSSAHCKYIIENLDKLYKSERIKTEAKKSMILYQPLGIIHYILPFNFPFWFIFKGMISALSAGNSALVRVSDSTPLVGLAVQELFQKAGFDHFEYQNVFTSPSQLELICKNRHIKGIAFTGSTKTGSQIAQMAGKYIKKSTLELGGNDPFIVCEDADIDLAVNLAIKSRLANAGLQKVKIGNPFLAETELGPLARIDLLQNLEAQIEKSVQQGAKIAFGGNRCLQDVFPKGNFFQPTVLENINSNNIANQEEIFGPVFSVFKVKNIEEAIQIANDSRYGLGACIVSKDLQKAEEIAKQIETGTVYVNDFVRSDSRLPIGGIKDSGYGRECGYHGALEFTNIKSMWIK</sequence>
<dbReference type="PANTHER" id="PTHR43217">
    <property type="entry name" value="SUCCINATE SEMIALDEHYDE DEHYDROGENASE [NAD(P)+] SAD"/>
    <property type="match status" value="1"/>
</dbReference>
<dbReference type="Gene3D" id="3.40.309.10">
    <property type="entry name" value="Aldehyde Dehydrogenase, Chain A, domain 2"/>
    <property type="match status" value="1"/>
</dbReference>
<dbReference type="InterPro" id="IPR015590">
    <property type="entry name" value="Aldehyde_DH_dom"/>
</dbReference>
<dbReference type="SUPFAM" id="SSF53720">
    <property type="entry name" value="ALDH-like"/>
    <property type="match status" value="1"/>
</dbReference>
<dbReference type="InterPro" id="IPR016163">
    <property type="entry name" value="Ald_DH_C"/>
</dbReference>
<gene>
    <name evidence="6" type="ORF">IMG5_095240</name>
</gene>
<keyword evidence="4" id="KW-0812">Transmembrane</keyword>
<dbReference type="InterPro" id="IPR029510">
    <property type="entry name" value="Ald_DH_CS_GLU"/>
</dbReference>
<feature type="domain" description="Aldehyde dehydrogenase" evidence="5">
    <location>
        <begin position="262"/>
        <end position="430"/>
    </location>
</feature>
<dbReference type="AlphaFoldDB" id="G0QRM9"/>
<proteinExistence type="inferred from homology"/>
<evidence type="ECO:0000256" key="2">
    <source>
        <dbReference type="PROSITE-ProRule" id="PRU10007"/>
    </source>
</evidence>
<dbReference type="GeneID" id="14908284"/>
<evidence type="ECO:0000313" key="6">
    <source>
        <dbReference type="EMBL" id="EGR32128.1"/>
    </source>
</evidence>
<dbReference type="STRING" id="857967.G0QRM9"/>
<dbReference type="GO" id="GO:0004777">
    <property type="term" value="F:succinate-semialdehyde dehydrogenase (NAD+) activity"/>
    <property type="evidence" value="ECO:0007669"/>
    <property type="project" value="TreeGrafter"/>
</dbReference>
<feature type="transmembrane region" description="Helical" evidence="4">
    <location>
        <begin position="118"/>
        <end position="140"/>
    </location>
</feature>
<feature type="active site" evidence="2">
    <location>
        <position position="230"/>
    </location>
</feature>
<dbReference type="PANTHER" id="PTHR43217:SF1">
    <property type="entry name" value="SUCCINATE SEMIALDEHYDE DEHYDROGENASE [NAD(P)+] SAD"/>
    <property type="match status" value="1"/>
</dbReference>
<keyword evidence="4" id="KW-0472">Membrane</keyword>
<keyword evidence="7" id="KW-1185">Reference proteome</keyword>
<dbReference type="InterPro" id="IPR047110">
    <property type="entry name" value="GABD/Sad-like"/>
</dbReference>
<dbReference type="InterPro" id="IPR016161">
    <property type="entry name" value="Ald_DH/histidinol_DH"/>
</dbReference>
<dbReference type="PROSITE" id="PS00687">
    <property type="entry name" value="ALDEHYDE_DEHYDR_GLU"/>
    <property type="match status" value="1"/>
</dbReference>
<keyword evidence="1 3" id="KW-0560">Oxidoreductase</keyword>
<evidence type="ECO:0000256" key="3">
    <source>
        <dbReference type="RuleBase" id="RU003345"/>
    </source>
</evidence>
<dbReference type="eggNOG" id="KOG2451">
    <property type="taxonomic scope" value="Eukaryota"/>
</dbReference>
<dbReference type="InterPro" id="IPR016162">
    <property type="entry name" value="Ald_DH_N"/>
</dbReference>
<dbReference type="OMA" id="NWYGFNV"/>
<dbReference type="OrthoDB" id="310895at2759"/>
<dbReference type="RefSeq" id="XP_004035614.1">
    <property type="nucleotide sequence ID" value="XM_004035566.1"/>
</dbReference>
<organism evidence="6 7">
    <name type="scientific">Ichthyophthirius multifiliis</name>
    <name type="common">White spot disease agent</name>
    <name type="synonym">Ich</name>
    <dbReference type="NCBI Taxonomy" id="5932"/>
    <lineage>
        <taxon>Eukaryota</taxon>
        <taxon>Sar</taxon>
        <taxon>Alveolata</taxon>
        <taxon>Ciliophora</taxon>
        <taxon>Intramacronucleata</taxon>
        <taxon>Oligohymenophorea</taxon>
        <taxon>Hymenostomatida</taxon>
        <taxon>Ophryoglenina</taxon>
        <taxon>Ichthyophthirius</taxon>
    </lineage>
</organism>
<protein>
    <recommendedName>
        <fullName evidence="5">Aldehyde dehydrogenase domain-containing protein</fullName>
    </recommendedName>
</protein>
<evidence type="ECO:0000256" key="1">
    <source>
        <dbReference type="ARBA" id="ARBA00023002"/>
    </source>
</evidence>
<keyword evidence="4" id="KW-1133">Transmembrane helix</keyword>
<feature type="domain" description="Aldehyde dehydrogenase" evidence="5">
    <location>
        <begin position="5"/>
        <end position="261"/>
    </location>
</feature>
<dbReference type="Gene3D" id="3.40.605.10">
    <property type="entry name" value="Aldehyde Dehydrogenase, Chain A, domain 1"/>
    <property type="match status" value="2"/>
</dbReference>
<evidence type="ECO:0000259" key="5">
    <source>
        <dbReference type="Pfam" id="PF00171"/>
    </source>
</evidence>
<accession>G0QRM9</accession>
<dbReference type="Proteomes" id="UP000008983">
    <property type="component" value="Unassembled WGS sequence"/>
</dbReference>
<comment type="similarity">
    <text evidence="3">Belongs to the aldehyde dehydrogenase family.</text>
</comment>
<evidence type="ECO:0000313" key="7">
    <source>
        <dbReference type="Proteomes" id="UP000008983"/>
    </source>
</evidence>
<dbReference type="InParanoid" id="G0QRM9"/>
<dbReference type="Pfam" id="PF00171">
    <property type="entry name" value="Aldedh"/>
    <property type="match status" value="2"/>
</dbReference>